<protein>
    <recommendedName>
        <fullName evidence="4">HECT-type E3 ubiquitin transferase</fullName>
        <ecNumber evidence="4">2.3.2.26</ecNumber>
    </recommendedName>
</protein>
<comment type="catalytic activity">
    <reaction evidence="1">
        <text>S-ubiquitinyl-[E2 ubiquitin-conjugating enzyme]-L-cysteine + [acceptor protein]-L-lysine = [E2 ubiquitin-conjugating enzyme]-L-cysteine + N(6)-ubiquitinyl-[acceptor protein]-L-lysine.</text>
        <dbReference type="EC" id="2.3.2.26"/>
    </reaction>
</comment>
<evidence type="ECO:0000259" key="13">
    <source>
        <dbReference type="PROSITE" id="PS50237"/>
    </source>
</evidence>
<evidence type="ECO:0000256" key="1">
    <source>
        <dbReference type="ARBA" id="ARBA00000885"/>
    </source>
</evidence>
<dbReference type="GeneID" id="19325650"/>
<dbReference type="Pfam" id="PF00632">
    <property type="entry name" value="HECT"/>
    <property type="match status" value="1"/>
</dbReference>
<dbReference type="GO" id="GO:0005737">
    <property type="term" value="C:cytoplasm"/>
    <property type="evidence" value="ECO:0007669"/>
    <property type="project" value="TreeGrafter"/>
</dbReference>
<feature type="region of interest" description="Disordered" evidence="12">
    <location>
        <begin position="2448"/>
        <end position="2484"/>
    </location>
</feature>
<evidence type="ECO:0000256" key="11">
    <source>
        <dbReference type="PROSITE-ProRule" id="PRU00104"/>
    </source>
</evidence>
<keyword evidence="6" id="KW-0808">Transferase</keyword>
<dbReference type="Gene3D" id="3.30.2410.10">
    <property type="entry name" value="Hect, E3 ligase catalytic domain"/>
    <property type="match status" value="1"/>
</dbReference>
<dbReference type="PANTHER" id="PTHR11254">
    <property type="entry name" value="HECT DOMAIN UBIQUITIN-PROTEIN LIGASE"/>
    <property type="match status" value="1"/>
</dbReference>
<dbReference type="HOGENOM" id="CLU_000215_0_1_1"/>
<dbReference type="Pfam" id="PF06025">
    <property type="entry name" value="DUF913"/>
    <property type="match status" value="1"/>
</dbReference>
<keyword evidence="7 11" id="KW-0833">Ubl conjugation pathway</keyword>
<dbReference type="CDD" id="cd00078">
    <property type="entry name" value="HECTc"/>
    <property type="match status" value="1"/>
</dbReference>
<evidence type="ECO:0000256" key="12">
    <source>
        <dbReference type="SAM" id="MobiDB-lite"/>
    </source>
</evidence>
<dbReference type="SMART" id="SM00119">
    <property type="entry name" value="HECTc"/>
    <property type="match status" value="1"/>
</dbReference>
<keyword evidence="5" id="KW-0813">Transport</keyword>
<feature type="compositionally biased region" description="Basic and acidic residues" evidence="12">
    <location>
        <begin position="2524"/>
        <end position="2580"/>
    </location>
</feature>
<keyword evidence="9" id="KW-0539">Nucleus</keyword>
<feature type="region of interest" description="Disordered" evidence="12">
    <location>
        <begin position="3023"/>
        <end position="3102"/>
    </location>
</feature>
<feature type="compositionally biased region" description="Basic and acidic residues" evidence="12">
    <location>
        <begin position="2587"/>
        <end position="2597"/>
    </location>
</feature>
<dbReference type="RefSeq" id="XP_007915867.1">
    <property type="nucleotide sequence ID" value="XM_007917676.1"/>
</dbReference>
<evidence type="ECO:0000256" key="6">
    <source>
        <dbReference type="ARBA" id="ARBA00022679"/>
    </source>
</evidence>
<dbReference type="Gene3D" id="3.30.2160.10">
    <property type="entry name" value="Hect, E3 ligase catalytic domain"/>
    <property type="match status" value="1"/>
</dbReference>
<feature type="compositionally biased region" description="Polar residues" evidence="12">
    <location>
        <begin position="3036"/>
        <end position="3058"/>
    </location>
</feature>
<dbReference type="EC" id="2.3.2.26" evidence="4"/>
<dbReference type="FunFam" id="3.30.2160.10:FF:000001">
    <property type="entry name" value="E3 ubiquitin-protein ligase NEDD4-like"/>
    <property type="match status" value="1"/>
</dbReference>
<dbReference type="InterPro" id="IPR050409">
    <property type="entry name" value="E3_ubiq-protein_ligase"/>
</dbReference>
<dbReference type="InterPro" id="IPR010309">
    <property type="entry name" value="E3_Ub_ligase_DUF908"/>
</dbReference>
<dbReference type="Pfam" id="PF14377">
    <property type="entry name" value="UBM"/>
    <property type="match status" value="3"/>
</dbReference>
<feature type="region of interest" description="Disordered" evidence="12">
    <location>
        <begin position="526"/>
        <end position="578"/>
    </location>
</feature>
<dbReference type="PROSITE" id="PS50237">
    <property type="entry name" value="HECT"/>
    <property type="match status" value="1"/>
</dbReference>
<dbReference type="FunFam" id="3.90.1750.10:FF:000003">
    <property type="entry name" value="E3 ubiquitin-protein ligase UPL1"/>
    <property type="match status" value="1"/>
</dbReference>
<comment type="similarity">
    <text evidence="10">Belongs to the UPL family. TOM1/PTR1 subfamily.</text>
</comment>
<feature type="compositionally biased region" description="Basic and acidic residues" evidence="12">
    <location>
        <begin position="2458"/>
        <end position="2471"/>
    </location>
</feature>
<dbReference type="OrthoDB" id="8068875at2759"/>
<evidence type="ECO:0000313" key="14">
    <source>
        <dbReference type="EMBL" id="EON99369.1"/>
    </source>
</evidence>
<feature type="region of interest" description="Disordered" evidence="12">
    <location>
        <begin position="2524"/>
        <end position="2607"/>
    </location>
</feature>
<feature type="compositionally biased region" description="Polar residues" evidence="12">
    <location>
        <begin position="1005"/>
        <end position="1022"/>
    </location>
</feature>
<feature type="region of interest" description="Disordered" evidence="12">
    <location>
        <begin position="1863"/>
        <end position="1907"/>
    </location>
</feature>
<dbReference type="GO" id="GO:0051028">
    <property type="term" value="P:mRNA transport"/>
    <property type="evidence" value="ECO:0007669"/>
    <property type="project" value="UniProtKB-KW"/>
</dbReference>
<dbReference type="InterPro" id="IPR010314">
    <property type="entry name" value="E3_Ub_ligase_DUF913"/>
</dbReference>
<dbReference type="GO" id="GO:0006511">
    <property type="term" value="P:ubiquitin-dependent protein catabolic process"/>
    <property type="evidence" value="ECO:0007669"/>
    <property type="project" value="TreeGrafter"/>
</dbReference>
<evidence type="ECO:0000256" key="2">
    <source>
        <dbReference type="ARBA" id="ARBA00004123"/>
    </source>
</evidence>
<evidence type="ECO:0000313" key="15">
    <source>
        <dbReference type="Proteomes" id="UP000014074"/>
    </source>
</evidence>
<evidence type="ECO:0000256" key="4">
    <source>
        <dbReference type="ARBA" id="ARBA00012485"/>
    </source>
</evidence>
<dbReference type="SUPFAM" id="SSF56204">
    <property type="entry name" value="Hect, E3 ligase catalytic domain"/>
    <property type="match status" value="1"/>
</dbReference>
<dbReference type="GO" id="GO:0061630">
    <property type="term" value="F:ubiquitin protein ligase activity"/>
    <property type="evidence" value="ECO:0007669"/>
    <property type="project" value="UniProtKB-EC"/>
</dbReference>
<feature type="active site" description="Glycyl thioester intermediate" evidence="11">
    <location>
        <position position="3703"/>
    </location>
</feature>
<feature type="region of interest" description="Disordered" evidence="12">
    <location>
        <begin position="220"/>
        <end position="243"/>
    </location>
</feature>
<feature type="compositionally biased region" description="Low complexity" evidence="12">
    <location>
        <begin position="3072"/>
        <end position="3083"/>
    </location>
</feature>
<comment type="subcellular location">
    <subcellularLocation>
        <location evidence="2">Nucleus</location>
    </subcellularLocation>
</comment>
<dbReference type="EMBL" id="KB933162">
    <property type="protein sequence ID" value="EON99369.1"/>
    <property type="molecule type" value="Genomic_DNA"/>
</dbReference>
<feature type="compositionally biased region" description="Acidic residues" evidence="12">
    <location>
        <begin position="2166"/>
        <end position="2175"/>
    </location>
</feature>
<dbReference type="InterPro" id="IPR035983">
    <property type="entry name" value="Hect_E3_ubiquitin_ligase"/>
</dbReference>
<feature type="region of interest" description="Disordered" evidence="12">
    <location>
        <begin position="1390"/>
        <end position="1447"/>
    </location>
</feature>
<feature type="compositionally biased region" description="Basic and acidic residues" evidence="12">
    <location>
        <begin position="1896"/>
        <end position="1907"/>
    </location>
</feature>
<name>R8BJB3_PHAM7</name>
<feature type="region of interest" description="Disordered" evidence="12">
    <location>
        <begin position="2359"/>
        <end position="2407"/>
    </location>
</feature>
<keyword evidence="8" id="KW-0509">mRNA transport</keyword>
<feature type="compositionally biased region" description="Basic and acidic residues" evidence="12">
    <location>
        <begin position="1863"/>
        <end position="1875"/>
    </location>
</feature>
<keyword evidence="15" id="KW-1185">Reference proteome</keyword>
<comment type="pathway">
    <text evidence="3">Protein modification; protein ubiquitination.</text>
</comment>
<evidence type="ECO:0000256" key="7">
    <source>
        <dbReference type="ARBA" id="ARBA00022786"/>
    </source>
</evidence>
<reference evidence="15" key="1">
    <citation type="journal article" date="2013" name="Genome Announc.">
        <title>Draft genome sequence of the ascomycete Phaeoacremonium aleophilum strain UCR-PA7, a causal agent of the esca disease complex in grapevines.</title>
        <authorList>
            <person name="Blanco-Ulate B."/>
            <person name="Rolshausen P."/>
            <person name="Cantu D."/>
        </authorList>
    </citation>
    <scope>NUCLEOTIDE SEQUENCE [LARGE SCALE GENOMIC DNA]</scope>
    <source>
        <strain evidence="15">UCR-PA7</strain>
    </source>
</reference>
<dbReference type="KEGG" id="tmn:UCRPA7_5129"/>
<dbReference type="FunFam" id="3.30.2410.10:FF:000004">
    <property type="entry name" value="E3 ubiquitin-protein ligase HUWE1, variant"/>
    <property type="match status" value="1"/>
</dbReference>
<evidence type="ECO:0000256" key="10">
    <source>
        <dbReference type="ARBA" id="ARBA00034494"/>
    </source>
</evidence>
<evidence type="ECO:0000256" key="5">
    <source>
        <dbReference type="ARBA" id="ARBA00022448"/>
    </source>
</evidence>
<dbReference type="InterPro" id="IPR025527">
    <property type="entry name" value="HUWE1/Rev1_UBM"/>
</dbReference>
<dbReference type="Pfam" id="PF06012">
    <property type="entry name" value="DUF908"/>
    <property type="match status" value="2"/>
</dbReference>
<evidence type="ECO:0000256" key="9">
    <source>
        <dbReference type="ARBA" id="ARBA00023242"/>
    </source>
</evidence>
<feature type="compositionally biased region" description="Low complexity" evidence="12">
    <location>
        <begin position="1424"/>
        <end position="1439"/>
    </location>
</feature>
<feature type="region of interest" description="Disordered" evidence="12">
    <location>
        <begin position="959"/>
        <end position="1022"/>
    </location>
</feature>
<feature type="compositionally biased region" description="Basic and acidic residues" evidence="12">
    <location>
        <begin position="527"/>
        <end position="543"/>
    </location>
</feature>
<feature type="compositionally biased region" description="Acidic residues" evidence="12">
    <location>
        <begin position="544"/>
        <end position="556"/>
    </location>
</feature>
<feature type="region of interest" description="Disordered" evidence="12">
    <location>
        <begin position="2160"/>
        <end position="2325"/>
    </location>
</feature>
<dbReference type="Gene3D" id="3.90.1750.10">
    <property type="entry name" value="Hect, E3 ligase catalytic domains"/>
    <property type="match status" value="1"/>
</dbReference>
<evidence type="ECO:0000256" key="3">
    <source>
        <dbReference type="ARBA" id="ARBA00004906"/>
    </source>
</evidence>
<dbReference type="InterPro" id="IPR000569">
    <property type="entry name" value="HECT_dom"/>
</dbReference>
<dbReference type="Proteomes" id="UP000014074">
    <property type="component" value="Unassembled WGS sequence"/>
</dbReference>
<feature type="compositionally biased region" description="Acidic residues" evidence="12">
    <location>
        <begin position="2256"/>
        <end position="2325"/>
    </location>
</feature>
<dbReference type="UniPathway" id="UPA00143"/>
<accession>R8BJB3</accession>
<evidence type="ECO:0000256" key="8">
    <source>
        <dbReference type="ARBA" id="ARBA00022816"/>
    </source>
</evidence>
<feature type="compositionally biased region" description="Acidic residues" evidence="12">
    <location>
        <begin position="2374"/>
        <end position="2399"/>
    </location>
</feature>
<feature type="compositionally biased region" description="Basic and acidic residues" evidence="12">
    <location>
        <begin position="3023"/>
        <end position="3032"/>
    </location>
</feature>
<dbReference type="PANTHER" id="PTHR11254:SF67">
    <property type="entry name" value="E3 UBIQUITIN-PROTEIN LIGASE HUWE1"/>
    <property type="match status" value="1"/>
</dbReference>
<feature type="compositionally biased region" description="Acidic residues" evidence="12">
    <location>
        <begin position="2190"/>
        <end position="2241"/>
    </location>
</feature>
<proteinExistence type="inferred from homology"/>
<organism evidence="14 15">
    <name type="scientific">Phaeoacremonium minimum (strain UCR-PA7)</name>
    <name type="common">Esca disease fungus</name>
    <name type="synonym">Togninia minima</name>
    <dbReference type="NCBI Taxonomy" id="1286976"/>
    <lineage>
        <taxon>Eukaryota</taxon>
        <taxon>Fungi</taxon>
        <taxon>Dikarya</taxon>
        <taxon>Ascomycota</taxon>
        <taxon>Pezizomycotina</taxon>
        <taxon>Sordariomycetes</taxon>
        <taxon>Sordariomycetidae</taxon>
        <taxon>Togniniales</taxon>
        <taxon>Togniniaceae</taxon>
        <taxon>Phaeoacremonium</taxon>
    </lineage>
</organism>
<dbReference type="eggNOG" id="KOG0939">
    <property type="taxonomic scope" value="Eukaryota"/>
</dbReference>
<feature type="compositionally biased region" description="Polar residues" evidence="12">
    <location>
        <begin position="225"/>
        <end position="234"/>
    </location>
</feature>
<dbReference type="GO" id="GO:0000209">
    <property type="term" value="P:protein polyubiquitination"/>
    <property type="evidence" value="ECO:0007669"/>
    <property type="project" value="TreeGrafter"/>
</dbReference>
<dbReference type="GO" id="GO:0005634">
    <property type="term" value="C:nucleus"/>
    <property type="evidence" value="ECO:0007669"/>
    <property type="project" value="UniProtKB-SubCell"/>
</dbReference>
<feature type="domain" description="HECT" evidence="13">
    <location>
        <begin position="3400"/>
        <end position="3736"/>
    </location>
</feature>
<sequence>MGKITKTMQPKHKETLSPWLKEYVQSLSSVPLPLLPKNLDTFPTRWPFPRGDLYHWVPLLNRFDNILESFVATYNLSDGPQLKNFGCELLLKRSSTVEFHDDQPWNMERLAELGYGQDGDSQLIIAILKFSRMLLEHCGNRSIYGSSSHLNDLLHSTSLTVVHATLEVGVELAQRYQASVKRMTVPSRQVSSALLANHYNIDLNRVQHLAQPFMKTPIISFSDPAPQTTPTASASKGKEKSHQTMAKNAASMYANDLAIALALLEAISNFQSKYSDILSALNANVNHGVLLYVIRKAVSEMKEDSGDIDDRITESDDWRNNLFSLTLHMAIGSRVGNEMISAGLMDVLVDILNMRSKLADRNHSMVLAFLDGLIYHYQGAFQSFINANGLDSIAELIVDATSAATSLMEAGQGTKQELHSSVVDYDIPFYQQQTLKWLLKFIHHIMTNSYSYGGNTDRLLRNLVDNSHLLGSLRTIMEHMNKFGSVVWTNSVTILSDFINNDPTSFAAIMESGMIKSFLEAVTGRPVRVEQPNERKSTEPRNDEDGESSDESDESVVLDSDDRPHPPTSAILEAPRDGPLAQGILPSAEAISIIPTVLNSICLNNVGMKMVVSSRAFESFLEIFESPEHLKSSQSDPDLAGNVGSSFDELARHHPSLRPAIGNAVLDMVAKVNHLGKKKAVTSGWGTKLLVTGPDGNVVQADKLMVASSAGEAPSIKGKEKATTSEDIEMTDATQVALDLSASQVIPEEQVSTASTYNEITPYILAVATFLSSYIGNSSLKAAFVRDGGIELLLDLTELPSLSYEFGETAASRTLQHVISQLIEHSPIIGLPSLMNRTQAAIDALAPLVSNQNSHPYFAPFLSSDFSLATADGNWDADAVGKVADGTGVVKALLNTQSLIKTLYQCFPFSNRQSTVTLHPVNVFDYYIRVIKSLGPLLQAVLSEEMSIVGLVPQHWSSRKLSTSQDPPGAPTTTTTSSLPADGDVEDSTIPDVIVASPGSKPNEETVSNKLKRPTQQEQSSPQYRNYQVLRVLLHSLMPTTFPFFQTLGKTLLPRRERDAYCRAKHMQIADALAATVLDQIKPSKDEITTKDFHYWIVLLHSVHEMLIDPSRPQDGALCQAIIPVLIAFKEHGGFDTLNTMLRVFAEEITKERAENEDASKARLASIGMKKILDLYAPIVHGKTINVCLTNVSMLPRGMERRPEFAHVPTQLIVELRMAVLPVIRSLWESKLVEKASTQILTKVVDILKTIANADLETNAWRRGDKNPPPPIFKREPVSFAWAGYSNPLQRVADEYDDQDLVREALYRANGVSETAAEYCRVHRAGIAGARCPIPVEDAFQLPPTPEQSDTKNQAASLPVADLLGSEAMLLDSNPELDRLLGEAVLGELNERSSQDSIDSEEEETTESAPPAAHESSVIPQDISQEASSSAQVQSTQGQPAVTKQDLDIERGKLREDLIDRCLEVIRAHPDAVFEVSELINSSVLRHEEEDSRQEVGETLANALMSFAIDEDVKKSSGRSIAAYAHLLSLLLQDSKPFFKSCLETLRDNVSDYVSFLKITPGNATEELPPWIPYILLIFEILLAEDEQPVEAKWTPPANENATIEEPVLQVKNPLVKEEDRGILLEAVLDILPRVGKDESLAIAVLRVLIMLTRNRKVARTVGDKKNLQRLLLMAKQLAGSGSGRLKETKIAGGIMTILRHVVEDDDTIRQIIRYEIRGFFDSPQRNARSTDLHHYLRHLSHVVLRSPELFVEVTHEMVQFSRWINPSSDGTSSRGLTLMLKEQLPDASSISLPTDESVEPAVQATEDLTIHDVKPSTEINDKDILEGAKTALSEAKRPTVENPDGVIHFLLCELLNYRDVDDRDSSQTTKDTKTGGEPSVNPGNGEPSTEDEQSADGKDKKASKPPFKAEDHPIFVYRCFLLHCLAELLQSYNRTKMEFINFKRSAPMLTNTPVKPRSSVLNYLLNDLLCMSSLTMPMDSIASKKKAATSEQARLVLVALVTKTPEKPIDRNRERFAYDDEPDLLFVRKFVLDTIIKAYREASTPNDPFDVRYAKMLSLAELMSGMIGEKDRESANPRIPESGNSRSQLQLKRLMYEKGYLSALTASIADIDLTFPGVKRTIKYILRVLRVLTQTGIQLSHSNILPPGPFDSVDEEIASASSLSDMEDDREDTPDLYRNSTLGMLEPGREDEDFSEDSEDDEEMYDDGYDDELDYGEEMSEDGEENISDDDDEELGEMGEIEGLPGDPGVVEVIMGEDEDMDEDDEDDESSDDEDDEGSEDMDDDEDRIEIVDDEGNPLDDDGASGWESETDDEDDDEDDEDDEFDYEVAAQGLDEAAIHGLERDDIGRLNLVRAALDEDYDGEEMPNFQDPYIDDGGEEDDEEDEEDVEADDEEYIYDQDYPRDDIPPPSMPAGLGWDTLVVEPGFPHRHRHGGMRSPFPVAPFMLGGPRDPLGGHGRDPRSESRRDAYQEPQHAVSFNAEQTVDRWHEEARMIFGLNHHEKAGKMYNVILAKLTPAAVEQEKKAKAHEAERRRKEEEARKKRDEALRKERETREAAEAQERERKEAEERERQEREAAEAAEAAARAEEQSHEAAMEVSANADSQAMEGIESGDNIEQEHPDDSTAQLPRVVTMIRGEEFDVTELGIDPDYLAALPEEFREEVIAQTLTTRRSQAREAAAEPTGENTEVFQEFLDALPEELRLEIVQQERQERRRLEREAQRQAAVTGQAAASQEMDTASILLTFPPDLREQILMEQGEDLMDQLSPEMAAQARALAERVRPPPSMARAREVGRQAAVTTSGFDNDRQNKPQRRTVVQMLDKAGVATLLRLMFVSQQGSIRNYLFNVFIDVCENRQNRLEVISTLLQILQDGSTDMDAVERSFSQLSLKARQPKDKEPKTPNSLKRTYTNISSSMHIHSSSEISPLLIVQQCLDLLVELSAKNPHIPSLFLTEHEIVGSSLKRTMSRKGKGKDSKANKYAINSLLVLLDRDLVMESSSVMQHLADLLNKVTFPLQALERRRKEAEEEAKKAAKTSQSVSTTAPDAGTSTEQASATGHTVPIVTPSGDQTSSAPAPVEAESSNQDTKEADQKKTRQLQPPSIPEHNLKLVIKIFVARECSSKTFQNTISTIKNLSNIPGAKAIFGKELVHQARVLSQNIVSDLDELLPHILKAESGTEIQGIALAKFSPGASEQNKLLRVLTALDHLFEAKGKKTDEADQAESSKENEKADLLGSLYYNATFGKMWEKLSQCLSAIRQRENMLNVATILLPLIESLMVVCKNTTLNDAPQSQSQVSKDMLLSSPPPENRIAGLFFTFTEDHRRILNELVRHNPKLMSGTFSLLVKNPKVLEFDNKRNYFNRSVHSKSGNQVRPSFPPLQLSVRREHVFHDSFKSLYFKSGDEMKFGKLNIRFHGEEGVDAGGVTREWFQVLSRQMFDPNYALFIPVSSDRTTFHPNKLSGINDEHLMFFKFIGRIIGKALYEGRVLDCYFSRAVYKRILGKQVSVKDMESFDPDYYKSLVWMLENDITDIITETFSVEDDEFGVTKIVDLCENGRNIPVTEENKHEYVRLVVDHKLLSSVKDQMENFLKGFHDIIPSELIAIFNEQELELLISGLPDIDVDDWKSNAEYHNYTAASQQIQWFWRAVRSFDKEERAKLLQFVTGTSKVPLNGFKELEGMNGVNRFNIHRDYGNKDRLPSSHTCFNQLDLPEYESYDILRAQLMKAITAGSDYFGFA</sequence>
<gene>
    <name evidence="14" type="ORF">UCRPA7_5129</name>
</gene>